<reference evidence="3" key="1">
    <citation type="journal article" date="2014" name="Int. J. Syst. Evol. Microbiol.">
        <title>Complete genome sequence of Corynebacterium casei LMG S-19264T (=DSM 44701T), isolated from a smear-ripened cheese.</title>
        <authorList>
            <consortium name="US DOE Joint Genome Institute (JGI-PGF)"/>
            <person name="Walter F."/>
            <person name="Albersmeier A."/>
            <person name="Kalinowski J."/>
            <person name="Ruckert C."/>
        </authorList>
    </citation>
    <scope>NUCLEOTIDE SEQUENCE</scope>
    <source>
        <strain evidence="3">CGMCC 4.5737</strain>
    </source>
</reference>
<accession>A0A8J3C857</accession>
<dbReference type="AlphaFoldDB" id="A0A8J3C857"/>
<dbReference type="InterPro" id="IPR024311">
    <property type="entry name" value="Lipocalin-like"/>
</dbReference>
<dbReference type="Pfam" id="PF13924">
    <property type="entry name" value="Lipocalin_5"/>
    <property type="match status" value="1"/>
</dbReference>
<evidence type="ECO:0000259" key="2">
    <source>
        <dbReference type="Pfam" id="PF13924"/>
    </source>
</evidence>
<protein>
    <recommendedName>
        <fullName evidence="2">Lipocalin-like domain-containing protein</fullName>
    </recommendedName>
</protein>
<feature type="domain" description="Lipocalin-like" evidence="2">
    <location>
        <begin position="14"/>
        <end position="134"/>
    </location>
</feature>
<feature type="compositionally biased region" description="Basic and acidic residues" evidence="1">
    <location>
        <begin position="136"/>
        <end position="154"/>
    </location>
</feature>
<evidence type="ECO:0000313" key="4">
    <source>
        <dbReference type="Proteomes" id="UP000637578"/>
    </source>
</evidence>
<reference evidence="3" key="2">
    <citation type="submission" date="2020-09" db="EMBL/GenBank/DDBJ databases">
        <authorList>
            <person name="Sun Q."/>
            <person name="Zhou Y."/>
        </authorList>
    </citation>
    <scope>NUCLEOTIDE SEQUENCE</scope>
    <source>
        <strain evidence="3">CGMCC 4.5737</strain>
    </source>
</reference>
<feature type="region of interest" description="Disordered" evidence="1">
    <location>
        <begin position="132"/>
        <end position="154"/>
    </location>
</feature>
<name>A0A8J3C857_9PSEU</name>
<dbReference type="EMBL" id="BMMK01000009">
    <property type="protein sequence ID" value="GGM52742.1"/>
    <property type="molecule type" value="Genomic_DNA"/>
</dbReference>
<proteinExistence type="predicted"/>
<comment type="caution">
    <text evidence="3">The sequence shown here is derived from an EMBL/GenBank/DDBJ whole genome shotgun (WGS) entry which is preliminary data.</text>
</comment>
<organism evidence="3 4">
    <name type="scientific">Longimycelium tulufanense</name>
    <dbReference type="NCBI Taxonomy" id="907463"/>
    <lineage>
        <taxon>Bacteria</taxon>
        <taxon>Bacillati</taxon>
        <taxon>Actinomycetota</taxon>
        <taxon>Actinomycetes</taxon>
        <taxon>Pseudonocardiales</taxon>
        <taxon>Pseudonocardiaceae</taxon>
        <taxon>Longimycelium</taxon>
    </lineage>
</organism>
<keyword evidence="4" id="KW-1185">Reference proteome</keyword>
<evidence type="ECO:0000256" key="1">
    <source>
        <dbReference type="SAM" id="MobiDB-lite"/>
    </source>
</evidence>
<sequence>MARTHDVLLTNDLVGVWHLVSFQDLDEDGGVREGPLGPRPRGLLIYTGDGYLAVSMMRTEGSADGTSAPRYMGYAGCWRIEGGRVVHLVSVTPNPDWVDVEQVRDVELNGEHLTLYGTAVIAGRPQRRVLNWQRGRTPERPRRSRPSRQDKKGS</sequence>
<gene>
    <name evidence="3" type="ORF">GCM10012275_24650</name>
</gene>
<evidence type="ECO:0000313" key="3">
    <source>
        <dbReference type="EMBL" id="GGM52742.1"/>
    </source>
</evidence>
<dbReference type="Proteomes" id="UP000637578">
    <property type="component" value="Unassembled WGS sequence"/>
</dbReference>